<comment type="subcellular location">
    <subcellularLocation>
        <location evidence="1">Membrane</location>
    </subcellularLocation>
</comment>
<feature type="domain" description="Beta-lactamase-related" evidence="3">
    <location>
        <begin position="1"/>
        <end position="245"/>
    </location>
</feature>
<dbReference type="InterPro" id="IPR050491">
    <property type="entry name" value="AmpC-like"/>
</dbReference>
<accession>A0A9J6NYC9</accession>
<dbReference type="PANTHER" id="PTHR46825">
    <property type="entry name" value="D-ALANYL-D-ALANINE-CARBOXYPEPTIDASE/ENDOPEPTIDASE AMPH"/>
    <property type="match status" value="1"/>
</dbReference>
<keyword evidence="2" id="KW-0472">Membrane</keyword>
<dbReference type="Gene3D" id="3.40.710.10">
    <property type="entry name" value="DD-peptidase/beta-lactamase superfamily"/>
    <property type="match status" value="1"/>
</dbReference>
<dbReference type="Proteomes" id="UP001056429">
    <property type="component" value="Unassembled WGS sequence"/>
</dbReference>
<evidence type="ECO:0000256" key="1">
    <source>
        <dbReference type="ARBA" id="ARBA00004370"/>
    </source>
</evidence>
<evidence type="ECO:0000256" key="2">
    <source>
        <dbReference type="ARBA" id="ARBA00023136"/>
    </source>
</evidence>
<keyword evidence="5" id="KW-1185">Reference proteome</keyword>
<sequence>MKLVEMGKVDLDIPVVEYLPRFKMRDERYKNITVRMLLNHSSGLPGSNYRNAISDRWTGENFMDEYYEYFSCSKLKAEPGSFSIYCNDGFELAAAIIENVSGQSYIEFVREYITNPIGAYSTGVADIAIEGRKMMSCDGANPEWLSAIGAGAIRTDLSDCARFGYLFINPSEVIKRESIDELCRSQGVTFLKNDNMSTLHGLGWDAVEFKSKKVNLGEHTLEKDGGTSQFESELIVSQEYGLSAAISGTMDCEVNFCELLCEMMAIVLEEKGYDVSVKEMPTAELDNSVEPIPEKWLNEDGKIFYASDNIYKVVIKEEKLSVWFYKYNGEWVRSKWYHDLQWNNGRFGRDELSVLFEEYQDKVYIIRGKDGMKIPFGQRNINYVPISEGWKNRVGKKYLACNVSAFDLDSAEEISLVIEEGEDEGVILFKRPIEGNIMPVVSYGNDDTDMFLNIPSYGSNDIYAPYLFCKDGTEYLRNGGYIYVDTERVSHIKSGIIKSSRKEENAIFKTKAGSHIEFNKPEDVAVFMLDENLSIVYNSHDDESMPEICDGYIIFANDSAMDFEVSVRKK</sequence>
<comment type="caution">
    <text evidence="4">The sequence shown here is derived from an EMBL/GenBank/DDBJ whole genome shotgun (WGS) entry which is preliminary data.</text>
</comment>
<gene>
    <name evidence="4" type="ORF">KDK92_04020</name>
</gene>
<proteinExistence type="predicted"/>
<organism evidence="4 5">
    <name type="scientific">Oceanirhabdus seepicola</name>
    <dbReference type="NCBI Taxonomy" id="2828781"/>
    <lineage>
        <taxon>Bacteria</taxon>
        <taxon>Bacillati</taxon>
        <taxon>Bacillota</taxon>
        <taxon>Clostridia</taxon>
        <taxon>Eubacteriales</taxon>
        <taxon>Clostridiaceae</taxon>
        <taxon>Oceanirhabdus</taxon>
    </lineage>
</organism>
<dbReference type="GO" id="GO:0016020">
    <property type="term" value="C:membrane"/>
    <property type="evidence" value="ECO:0007669"/>
    <property type="project" value="UniProtKB-SubCell"/>
</dbReference>
<evidence type="ECO:0000259" key="3">
    <source>
        <dbReference type="Pfam" id="PF00144"/>
    </source>
</evidence>
<dbReference type="AlphaFoldDB" id="A0A9J6NYC9"/>
<evidence type="ECO:0000313" key="5">
    <source>
        <dbReference type="Proteomes" id="UP001056429"/>
    </source>
</evidence>
<dbReference type="InterPro" id="IPR001466">
    <property type="entry name" value="Beta-lactam-related"/>
</dbReference>
<dbReference type="InterPro" id="IPR012338">
    <property type="entry name" value="Beta-lactam/transpept-like"/>
</dbReference>
<reference evidence="4" key="1">
    <citation type="journal article" date="2021" name="mSystems">
        <title>Bacteria and Archaea Synergistically Convert Glycine Betaine to Biogenic Methane in the Formosa Cold Seep of the South China Sea.</title>
        <authorList>
            <person name="Li L."/>
            <person name="Zhang W."/>
            <person name="Zhang S."/>
            <person name="Song L."/>
            <person name="Sun Q."/>
            <person name="Zhang H."/>
            <person name="Xiang H."/>
            <person name="Dong X."/>
        </authorList>
    </citation>
    <scope>NUCLEOTIDE SEQUENCE</scope>
    <source>
        <strain evidence="4">ZWT</strain>
    </source>
</reference>
<dbReference type="EMBL" id="JAGSOJ010000001">
    <property type="protein sequence ID" value="MCM1988897.1"/>
    <property type="molecule type" value="Genomic_DNA"/>
</dbReference>
<evidence type="ECO:0000313" key="4">
    <source>
        <dbReference type="EMBL" id="MCM1988897.1"/>
    </source>
</evidence>
<reference evidence="4" key="2">
    <citation type="submission" date="2021-04" db="EMBL/GenBank/DDBJ databases">
        <authorList>
            <person name="Dong X."/>
        </authorList>
    </citation>
    <scope>NUCLEOTIDE SEQUENCE</scope>
    <source>
        <strain evidence="4">ZWT</strain>
    </source>
</reference>
<dbReference type="SUPFAM" id="SSF56601">
    <property type="entry name" value="beta-lactamase/transpeptidase-like"/>
    <property type="match status" value="1"/>
</dbReference>
<dbReference type="Pfam" id="PF00144">
    <property type="entry name" value="Beta-lactamase"/>
    <property type="match status" value="1"/>
</dbReference>
<name>A0A9J6NYC9_9CLOT</name>
<dbReference type="RefSeq" id="WP_250857761.1">
    <property type="nucleotide sequence ID" value="NZ_JAGSOJ010000001.1"/>
</dbReference>
<protein>
    <submittedName>
        <fullName evidence="4">Beta-lactamase family protein</fullName>
    </submittedName>
</protein>
<dbReference type="PANTHER" id="PTHR46825:SF11">
    <property type="entry name" value="PENICILLIN-BINDING PROTEIN 4"/>
    <property type="match status" value="1"/>
</dbReference>